<proteinExistence type="predicted"/>
<gene>
    <name evidence="1" type="ORF">J437_LFUL011629</name>
</gene>
<dbReference type="Proteomes" id="UP000792457">
    <property type="component" value="Unassembled WGS sequence"/>
</dbReference>
<dbReference type="PANTHER" id="PTHR23227:SF83">
    <property type="entry name" value="ENDONUCLEASE_EXONUCLEASE_PHOSPHATASE DOMAIN-CONTAINING PROTEIN"/>
    <property type="match status" value="1"/>
</dbReference>
<accession>A0A8K0NZS9</accession>
<organism evidence="1 2">
    <name type="scientific">Ladona fulva</name>
    <name type="common">Scarce chaser dragonfly</name>
    <name type="synonym">Libellula fulva</name>
    <dbReference type="NCBI Taxonomy" id="123851"/>
    <lineage>
        <taxon>Eukaryota</taxon>
        <taxon>Metazoa</taxon>
        <taxon>Ecdysozoa</taxon>
        <taxon>Arthropoda</taxon>
        <taxon>Hexapoda</taxon>
        <taxon>Insecta</taxon>
        <taxon>Pterygota</taxon>
        <taxon>Palaeoptera</taxon>
        <taxon>Odonata</taxon>
        <taxon>Epiprocta</taxon>
        <taxon>Anisoptera</taxon>
        <taxon>Libelluloidea</taxon>
        <taxon>Libellulidae</taxon>
        <taxon>Ladona</taxon>
    </lineage>
</organism>
<keyword evidence="2" id="KW-1185">Reference proteome</keyword>
<dbReference type="Gene3D" id="3.60.10.10">
    <property type="entry name" value="Endonuclease/exonuclease/phosphatase"/>
    <property type="match status" value="1"/>
</dbReference>
<reference evidence="1" key="2">
    <citation type="submission" date="2017-10" db="EMBL/GenBank/DDBJ databases">
        <title>Ladona fulva Genome sequencing and assembly.</title>
        <authorList>
            <person name="Murali S."/>
            <person name="Richards S."/>
            <person name="Bandaranaike D."/>
            <person name="Bellair M."/>
            <person name="Blankenburg K."/>
            <person name="Chao H."/>
            <person name="Dinh H."/>
            <person name="Doddapaneni H."/>
            <person name="Dugan-Rocha S."/>
            <person name="Elkadiri S."/>
            <person name="Gnanaolivu R."/>
            <person name="Hernandez B."/>
            <person name="Skinner E."/>
            <person name="Javaid M."/>
            <person name="Lee S."/>
            <person name="Li M."/>
            <person name="Ming W."/>
            <person name="Munidasa M."/>
            <person name="Muniz J."/>
            <person name="Nguyen L."/>
            <person name="Hughes D."/>
            <person name="Osuji N."/>
            <person name="Pu L.-L."/>
            <person name="Puazo M."/>
            <person name="Qu C."/>
            <person name="Quiroz J."/>
            <person name="Raj R."/>
            <person name="Weissenberger G."/>
            <person name="Xin Y."/>
            <person name="Zou X."/>
            <person name="Han Y."/>
            <person name="Worley K."/>
            <person name="Muzny D."/>
            <person name="Gibbs R."/>
        </authorList>
    </citation>
    <scope>NUCLEOTIDE SEQUENCE</scope>
    <source>
        <strain evidence="1">Sampled in the wild</strain>
    </source>
</reference>
<evidence type="ECO:0000313" key="2">
    <source>
        <dbReference type="Proteomes" id="UP000792457"/>
    </source>
</evidence>
<evidence type="ECO:0008006" key="3">
    <source>
        <dbReference type="Google" id="ProtNLM"/>
    </source>
</evidence>
<sequence>MRNGVGIFLHKELKEEEYSVNRRNDRIMSLGVGETTILSVYPPQAECKEEEEENVWRELDSVLMETPNDERVIVGEHFNGHAGKKKSEVGRINGGWNYGNRNRKGNQIIYFAIALDVAIANTAEDITTALTFKNGKNKSQIDYIMCRRKHLREVRNVKVINGDSVVAPYRLVVADLNILLRKRSERTNQREQRIKWWKLKEDELSRNADKEILGVTSAKGPPEDKETWWWNEDVNNSFKAKKEAKKKWDLSGSQEAKNVYLLAKKQAKRSAAKAKAEAINKAYEVTKT</sequence>
<name>A0A8K0NZS9_LADFU</name>
<protein>
    <recommendedName>
        <fullName evidence="3">Craniofacial development protein 2-like</fullName>
    </recommendedName>
</protein>
<dbReference type="InterPro" id="IPR036691">
    <property type="entry name" value="Endo/exonu/phosph_ase_sf"/>
</dbReference>
<dbReference type="SUPFAM" id="SSF56219">
    <property type="entry name" value="DNase I-like"/>
    <property type="match status" value="1"/>
</dbReference>
<dbReference type="OrthoDB" id="418748at2759"/>
<evidence type="ECO:0000313" key="1">
    <source>
        <dbReference type="EMBL" id="KAG8227463.1"/>
    </source>
</evidence>
<dbReference type="AlphaFoldDB" id="A0A8K0NZS9"/>
<reference evidence="1" key="1">
    <citation type="submission" date="2013-04" db="EMBL/GenBank/DDBJ databases">
        <authorList>
            <person name="Qu J."/>
            <person name="Murali S.C."/>
            <person name="Bandaranaike D."/>
            <person name="Bellair M."/>
            <person name="Blankenburg K."/>
            <person name="Chao H."/>
            <person name="Dinh H."/>
            <person name="Doddapaneni H."/>
            <person name="Downs B."/>
            <person name="Dugan-Rocha S."/>
            <person name="Elkadiri S."/>
            <person name="Gnanaolivu R.D."/>
            <person name="Hernandez B."/>
            <person name="Javaid M."/>
            <person name="Jayaseelan J.C."/>
            <person name="Lee S."/>
            <person name="Li M."/>
            <person name="Ming W."/>
            <person name="Munidasa M."/>
            <person name="Muniz J."/>
            <person name="Nguyen L."/>
            <person name="Ongeri F."/>
            <person name="Osuji N."/>
            <person name="Pu L.-L."/>
            <person name="Puazo M."/>
            <person name="Qu C."/>
            <person name="Quiroz J."/>
            <person name="Raj R."/>
            <person name="Weissenberger G."/>
            <person name="Xin Y."/>
            <person name="Zou X."/>
            <person name="Han Y."/>
            <person name="Richards S."/>
            <person name="Worley K."/>
            <person name="Muzny D."/>
            <person name="Gibbs R."/>
        </authorList>
    </citation>
    <scope>NUCLEOTIDE SEQUENCE</scope>
    <source>
        <strain evidence="1">Sampled in the wild</strain>
    </source>
</reference>
<dbReference type="EMBL" id="KZ308324">
    <property type="protein sequence ID" value="KAG8227463.1"/>
    <property type="molecule type" value="Genomic_DNA"/>
</dbReference>
<dbReference type="InterPro" id="IPR027124">
    <property type="entry name" value="Swc5/CFDP1/2"/>
</dbReference>
<dbReference type="PANTHER" id="PTHR23227">
    <property type="entry name" value="BUCENTAUR RELATED"/>
    <property type="match status" value="1"/>
</dbReference>
<comment type="caution">
    <text evidence="1">The sequence shown here is derived from an EMBL/GenBank/DDBJ whole genome shotgun (WGS) entry which is preliminary data.</text>
</comment>